<sequence length="290" mass="33157">MLTRADSLSEKDSEEKEPATALLWTYYYAAQHYDYLGCTAKALDLINAAIEHTPTLIELFVAKARIYKHAGDIHEALRFLDEAQALDTADRYINSKCAKYMLRGNLIKEAEDMCAKFTREGVSAVENLNEMQCMWFQTECAMAYQRLGKWGEALKKCHEVDRHFSEIMEDQFDFHTYCMRKMTLRAYVSLLRLEDVLRAHPFYFKAARVAIQVYLQLHDHPVAETEAAEEINTGVSLLPSLTLPATDYACAIKGKRWSGNAYASVSFVDDPIVWKAGKMIVRFMQAAQPH</sequence>
<dbReference type="EMBL" id="JABSTV010001248">
    <property type="protein sequence ID" value="KAH7969392.1"/>
    <property type="molecule type" value="Genomic_DNA"/>
</dbReference>
<evidence type="ECO:0000256" key="1">
    <source>
        <dbReference type="ARBA" id="ARBA00022737"/>
    </source>
</evidence>
<dbReference type="InterPro" id="IPR011990">
    <property type="entry name" value="TPR-like_helical_dom_sf"/>
</dbReference>
<dbReference type="Pfam" id="PF12569">
    <property type="entry name" value="NatA_aux_su"/>
    <property type="match status" value="1"/>
</dbReference>
<dbReference type="GO" id="GO:0031415">
    <property type="term" value="C:NatA complex"/>
    <property type="evidence" value="ECO:0007669"/>
    <property type="project" value="TreeGrafter"/>
</dbReference>
<keyword evidence="1" id="KW-0677">Repeat</keyword>
<proteinExistence type="predicted"/>
<evidence type="ECO:0000256" key="2">
    <source>
        <dbReference type="ARBA" id="ARBA00022803"/>
    </source>
</evidence>
<comment type="caution">
    <text evidence="3">The sequence shown here is derived from an EMBL/GenBank/DDBJ whole genome shotgun (WGS) entry which is preliminary data.</text>
</comment>
<organism evidence="3 4">
    <name type="scientific">Rhipicephalus sanguineus</name>
    <name type="common">Brown dog tick</name>
    <name type="synonym">Ixodes sanguineus</name>
    <dbReference type="NCBI Taxonomy" id="34632"/>
    <lineage>
        <taxon>Eukaryota</taxon>
        <taxon>Metazoa</taxon>
        <taxon>Ecdysozoa</taxon>
        <taxon>Arthropoda</taxon>
        <taxon>Chelicerata</taxon>
        <taxon>Arachnida</taxon>
        <taxon>Acari</taxon>
        <taxon>Parasitiformes</taxon>
        <taxon>Ixodida</taxon>
        <taxon>Ixodoidea</taxon>
        <taxon>Ixodidae</taxon>
        <taxon>Rhipicephalinae</taxon>
        <taxon>Rhipicephalus</taxon>
        <taxon>Rhipicephalus</taxon>
    </lineage>
</organism>
<keyword evidence="4" id="KW-1185">Reference proteome</keyword>
<dbReference type="SUPFAM" id="SSF48452">
    <property type="entry name" value="TPR-like"/>
    <property type="match status" value="1"/>
</dbReference>
<evidence type="ECO:0000313" key="3">
    <source>
        <dbReference type="EMBL" id="KAH7969392.1"/>
    </source>
</evidence>
<dbReference type="VEuPathDB" id="VectorBase:RSAN_047193"/>
<reference evidence="3" key="1">
    <citation type="journal article" date="2020" name="Cell">
        <title>Large-Scale Comparative Analyses of Tick Genomes Elucidate Their Genetic Diversity and Vector Capacities.</title>
        <authorList>
            <consortium name="Tick Genome and Microbiome Consortium (TIGMIC)"/>
            <person name="Jia N."/>
            <person name="Wang J."/>
            <person name="Shi W."/>
            <person name="Du L."/>
            <person name="Sun Y."/>
            <person name="Zhan W."/>
            <person name="Jiang J.F."/>
            <person name="Wang Q."/>
            <person name="Zhang B."/>
            <person name="Ji P."/>
            <person name="Bell-Sakyi L."/>
            <person name="Cui X.M."/>
            <person name="Yuan T.T."/>
            <person name="Jiang B.G."/>
            <person name="Yang W.F."/>
            <person name="Lam T.T."/>
            <person name="Chang Q.C."/>
            <person name="Ding S.J."/>
            <person name="Wang X.J."/>
            <person name="Zhu J.G."/>
            <person name="Ruan X.D."/>
            <person name="Zhao L."/>
            <person name="Wei J.T."/>
            <person name="Ye R.Z."/>
            <person name="Que T.C."/>
            <person name="Du C.H."/>
            <person name="Zhou Y.H."/>
            <person name="Cheng J.X."/>
            <person name="Dai P.F."/>
            <person name="Guo W.B."/>
            <person name="Han X.H."/>
            <person name="Huang E.J."/>
            <person name="Li L.F."/>
            <person name="Wei W."/>
            <person name="Gao Y.C."/>
            <person name="Liu J.Z."/>
            <person name="Shao H.Z."/>
            <person name="Wang X."/>
            <person name="Wang C.C."/>
            <person name="Yang T.C."/>
            <person name="Huo Q.B."/>
            <person name="Li W."/>
            <person name="Chen H.Y."/>
            <person name="Chen S.E."/>
            <person name="Zhou L.G."/>
            <person name="Ni X.B."/>
            <person name="Tian J.H."/>
            <person name="Sheng Y."/>
            <person name="Liu T."/>
            <person name="Pan Y.S."/>
            <person name="Xia L.Y."/>
            <person name="Li J."/>
            <person name="Zhao F."/>
            <person name="Cao W.C."/>
        </authorList>
    </citation>
    <scope>NUCLEOTIDE SEQUENCE</scope>
    <source>
        <strain evidence="3">Rsan-2018</strain>
    </source>
</reference>
<evidence type="ECO:0000313" key="4">
    <source>
        <dbReference type="Proteomes" id="UP000821837"/>
    </source>
</evidence>
<dbReference type="SMART" id="SM00028">
    <property type="entry name" value="TPR"/>
    <property type="match status" value="3"/>
</dbReference>
<dbReference type="AlphaFoldDB" id="A0A9D4T431"/>
<dbReference type="InterPro" id="IPR019734">
    <property type="entry name" value="TPR_rpt"/>
</dbReference>
<dbReference type="Gene3D" id="1.25.40.1010">
    <property type="match status" value="1"/>
</dbReference>
<protein>
    <submittedName>
        <fullName evidence="3">Uncharacterized protein</fullName>
    </submittedName>
</protein>
<reference evidence="3" key="2">
    <citation type="submission" date="2021-09" db="EMBL/GenBank/DDBJ databases">
        <authorList>
            <person name="Jia N."/>
            <person name="Wang J."/>
            <person name="Shi W."/>
            <person name="Du L."/>
            <person name="Sun Y."/>
            <person name="Zhan W."/>
            <person name="Jiang J."/>
            <person name="Wang Q."/>
            <person name="Zhang B."/>
            <person name="Ji P."/>
            <person name="Sakyi L.B."/>
            <person name="Cui X."/>
            <person name="Yuan T."/>
            <person name="Jiang B."/>
            <person name="Yang W."/>
            <person name="Lam T.T.-Y."/>
            <person name="Chang Q."/>
            <person name="Ding S."/>
            <person name="Wang X."/>
            <person name="Zhu J."/>
            <person name="Ruan X."/>
            <person name="Zhao L."/>
            <person name="Wei J."/>
            <person name="Que T."/>
            <person name="Du C."/>
            <person name="Cheng J."/>
            <person name="Dai P."/>
            <person name="Han X."/>
            <person name="Huang E."/>
            <person name="Gao Y."/>
            <person name="Liu J."/>
            <person name="Shao H."/>
            <person name="Ye R."/>
            <person name="Li L."/>
            <person name="Wei W."/>
            <person name="Wang X."/>
            <person name="Wang C."/>
            <person name="Huo Q."/>
            <person name="Li W."/>
            <person name="Guo W."/>
            <person name="Chen H."/>
            <person name="Chen S."/>
            <person name="Zhou L."/>
            <person name="Zhou L."/>
            <person name="Ni X."/>
            <person name="Tian J."/>
            <person name="Zhou Y."/>
            <person name="Sheng Y."/>
            <person name="Liu T."/>
            <person name="Pan Y."/>
            <person name="Xia L."/>
            <person name="Li J."/>
            <person name="Zhao F."/>
            <person name="Cao W."/>
        </authorList>
    </citation>
    <scope>NUCLEOTIDE SEQUENCE</scope>
    <source>
        <strain evidence="3">Rsan-2018</strain>
        <tissue evidence="3">Larvae</tissue>
    </source>
</reference>
<name>A0A9D4T431_RHISA</name>
<dbReference type="Proteomes" id="UP000821837">
    <property type="component" value="Unassembled WGS sequence"/>
</dbReference>
<keyword evidence="2" id="KW-0802">TPR repeat</keyword>
<accession>A0A9D4T431</accession>
<dbReference type="Gene3D" id="1.25.40.1040">
    <property type="match status" value="1"/>
</dbReference>
<dbReference type="PANTHER" id="PTHR22767">
    <property type="entry name" value="N-TERMINAL ACETYLTRANSFERASE-RELATED"/>
    <property type="match status" value="1"/>
</dbReference>
<dbReference type="PANTHER" id="PTHR22767:SF2">
    <property type="entry name" value="N(ALPHA)-ACETYLTRANSFERASE 15_16, ISOFORM A"/>
    <property type="match status" value="1"/>
</dbReference>
<gene>
    <name evidence="3" type="ORF">HPB52_017547</name>
</gene>
<dbReference type="InterPro" id="IPR021183">
    <property type="entry name" value="NatA_aux_su"/>
</dbReference>